<keyword evidence="3" id="KW-1185">Reference proteome</keyword>
<dbReference type="AlphaFoldDB" id="A0A5C6DVF0"/>
<dbReference type="EMBL" id="SJPY01000004">
    <property type="protein sequence ID" value="TWU41353.1"/>
    <property type="molecule type" value="Genomic_DNA"/>
</dbReference>
<gene>
    <name evidence="2" type="ORF">Q31b_27970</name>
</gene>
<keyword evidence="1" id="KW-1133">Transmembrane helix</keyword>
<keyword evidence="1" id="KW-0472">Membrane</keyword>
<evidence type="ECO:0000313" key="3">
    <source>
        <dbReference type="Proteomes" id="UP000315471"/>
    </source>
</evidence>
<evidence type="ECO:0000313" key="2">
    <source>
        <dbReference type="EMBL" id="TWU41353.1"/>
    </source>
</evidence>
<comment type="caution">
    <text evidence="2">The sequence shown here is derived from an EMBL/GenBank/DDBJ whole genome shotgun (WGS) entry which is preliminary data.</text>
</comment>
<sequence length="48" mass="5613">MRLFSSTSNEKPVSRKRHVSERRGYIIPFNLPDFLANLLAAFRYVVNT</sequence>
<proteinExistence type="predicted"/>
<organism evidence="2 3">
    <name type="scientific">Novipirellula aureliae</name>
    <dbReference type="NCBI Taxonomy" id="2527966"/>
    <lineage>
        <taxon>Bacteria</taxon>
        <taxon>Pseudomonadati</taxon>
        <taxon>Planctomycetota</taxon>
        <taxon>Planctomycetia</taxon>
        <taxon>Pirellulales</taxon>
        <taxon>Pirellulaceae</taxon>
        <taxon>Novipirellula</taxon>
    </lineage>
</organism>
<protein>
    <submittedName>
        <fullName evidence="2">Uncharacterized protein</fullName>
    </submittedName>
</protein>
<evidence type="ECO:0000256" key="1">
    <source>
        <dbReference type="SAM" id="Phobius"/>
    </source>
</evidence>
<keyword evidence="1" id="KW-0812">Transmembrane</keyword>
<dbReference type="Proteomes" id="UP000315471">
    <property type="component" value="Unassembled WGS sequence"/>
</dbReference>
<feature type="transmembrane region" description="Helical" evidence="1">
    <location>
        <begin position="25"/>
        <end position="46"/>
    </location>
</feature>
<reference evidence="2 3" key="1">
    <citation type="submission" date="2019-02" db="EMBL/GenBank/DDBJ databases">
        <title>Deep-cultivation of Planctomycetes and their phenomic and genomic characterization uncovers novel biology.</title>
        <authorList>
            <person name="Wiegand S."/>
            <person name="Jogler M."/>
            <person name="Boedeker C."/>
            <person name="Pinto D."/>
            <person name="Vollmers J."/>
            <person name="Rivas-Marin E."/>
            <person name="Kohn T."/>
            <person name="Peeters S.H."/>
            <person name="Heuer A."/>
            <person name="Rast P."/>
            <person name="Oberbeckmann S."/>
            <person name="Bunk B."/>
            <person name="Jeske O."/>
            <person name="Meyerdierks A."/>
            <person name="Storesund J.E."/>
            <person name="Kallscheuer N."/>
            <person name="Luecker S."/>
            <person name="Lage O.M."/>
            <person name="Pohl T."/>
            <person name="Merkel B.J."/>
            <person name="Hornburger P."/>
            <person name="Mueller R.-W."/>
            <person name="Bruemmer F."/>
            <person name="Labrenz M."/>
            <person name="Spormann A.M."/>
            <person name="Op Den Camp H."/>
            <person name="Overmann J."/>
            <person name="Amann R."/>
            <person name="Jetten M.S.M."/>
            <person name="Mascher T."/>
            <person name="Medema M.H."/>
            <person name="Devos D.P."/>
            <person name="Kaster A.-K."/>
            <person name="Ovreas L."/>
            <person name="Rohde M."/>
            <person name="Galperin M.Y."/>
            <person name="Jogler C."/>
        </authorList>
    </citation>
    <scope>NUCLEOTIDE SEQUENCE [LARGE SCALE GENOMIC DNA]</scope>
    <source>
        <strain evidence="2 3">Q31b</strain>
    </source>
</reference>
<accession>A0A5C6DVF0</accession>
<name>A0A5C6DVF0_9BACT</name>